<comment type="catalytic activity">
    <reaction evidence="1">
        <text>Hydrolyzes free adenine bases from 7,8-dihydro-8-oxoguanine:adenine mismatched double-stranded DNA, leaving an apurinic site.</text>
        <dbReference type="EC" id="3.2.2.31"/>
    </reaction>
</comment>
<dbReference type="GO" id="GO:0006284">
    <property type="term" value="P:base-excision repair"/>
    <property type="evidence" value="ECO:0007669"/>
    <property type="project" value="InterPro"/>
</dbReference>
<dbReference type="SMART" id="SM00478">
    <property type="entry name" value="ENDO3c"/>
    <property type="match status" value="1"/>
</dbReference>
<evidence type="ECO:0000313" key="16">
    <source>
        <dbReference type="Proteomes" id="UP000306378"/>
    </source>
</evidence>
<comment type="cofactor">
    <cofactor evidence="2">
        <name>[4Fe-4S] cluster</name>
        <dbReference type="ChEBI" id="CHEBI:49883"/>
    </cofactor>
</comment>
<gene>
    <name evidence="15" type="ORF">FEK34_10200</name>
</gene>
<dbReference type="FunFam" id="1.10.340.30:FF:000003">
    <property type="entry name" value="A/G-specific adenine glycosylase"/>
    <property type="match status" value="1"/>
</dbReference>
<keyword evidence="10" id="KW-0408">Iron</keyword>
<evidence type="ECO:0000256" key="11">
    <source>
        <dbReference type="ARBA" id="ARBA00023014"/>
    </source>
</evidence>
<reference evidence="15 16" key="1">
    <citation type="submission" date="2019-05" db="EMBL/GenBank/DDBJ databases">
        <title>Genomes sequences of two Nocardia cyriacigeorgica environmental isolates, type strains Nocardia asteroides ATCC 19247 and Nocardia cyriacigeorgica DSM 44484.</title>
        <authorList>
            <person name="Vautrin F."/>
            <person name="Bergeron E."/>
            <person name="Dubost A."/>
            <person name="Abrouk D."/>
            <person name="Rodriguez Nava V."/>
            <person name="Pujic P."/>
        </authorList>
    </citation>
    <scope>NUCLEOTIDE SEQUENCE [LARGE SCALE GENOMIC DNA]</scope>
    <source>
        <strain evidence="15 16">EML 446</strain>
    </source>
</reference>
<evidence type="ECO:0000256" key="2">
    <source>
        <dbReference type="ARBA" id="ARBA00001966"/>
    </source>
</evidence>
<accession>A0A5R8NRD6</accession>
<dbReference type="GO" id="GO:0032357">
    <property type="term" value="F:oxidized purine DNA binding"/>
    <property type="evidence" value="ECO:0007669"/>
    <property type="project" value="TreeGrafter"/>
</dbReference>
<evidence type="ECO:0000259" key="14">
    <source>
        <dbReference type="SMART" id="SM00478"/>
    </source>
</evidence>
<evidence type="ECO:0000256" key="1">
    <source>
        <dbReference type="ARBA" id="ARBA00000843"/>
    </source>
</evidence>
<name>A0A5R8NRD6_9NOCA</name>
<evidence type="ECO:0000256" key="5">
    <source>
        <dbReference type="ARBA" id="ARBA00022023"/>
    </source>
</evidence>
<dbReference type="GO" id="GO:0051539">
    <property type="term" value="F:4 iron, 4 sulfur cluster binding"/>
    <property type="evidence" value="ECO:0007669"/>
    <property type="project" value="UniProtKB-KW"/>
</dbReference>
<evidence type="ECO:0000256" key="8">
    <source>
        <dbReference type="ARBA" id="ARBA00022763"/>
    </source>
</evidence>
<dbReference type="CDD" id="cd00056">
    <property type="entry name" value="ENDO3c"/>
    <property type="match status" value="1"/>
</dbReference>
<dbReference type="InterPro" id="IPR023170">
    <property type="entry name" value="HhH_base_excis_C"/>
</dbReference>
<evidence type="ECO:0000256" key="9">
    <source>
        <dbReference type="ARBA" id="ARBA00022801"/>
    </source>
</evidence>
<dbReference type="InterPro" id="IPR011257">
    <property type="entry name" value="DNA_glycosylase"/>
</dbReference>
<dbReference type="InterPro" id="IPR044298">
    <property type="entry name" value="MIG/MutY"/>
</dbReference>
<dbReference type="InterPro" id="IPR003265">
    <property type="entry name" value="HhH-GPD_domain"/>
</dbReference>
<dbReference type="GO" id="GO:0035485">
    <property type="term" value="F:adenine/guanine mispair binding"/>
    <property type="evidence" value="ECO:0007669"/>
    <property type="project" value="TreeGrafter"/>
</dbReference>
<dbReference type="AlphaFoldDB" id="A0A5R8NRD6"/>
<evidence type="ECO:0000256" key="7">
    <source>
        <dbReference type="ARBA" id="ARBA00022723"/>
    </source>
</evidence>
<dbReference type="Proteomes" id="UP000306378">
    <property type="component" value="Unassembled WGS sequence"/>
</dbReference>
<keyword evidence="8" id="KW-0227">DNA damage</keyword>
<proteinExistence type="inferred from homology"/>
<dbReference type="EMBL" id="VBUT01000004">
    <property type="protein sequence ID" value="TLF78249.1"/>
    <property type="molecule type" value="Genomic_DNA"/>
</dbReference>
<keyword evidence="11" id="KW-0411">Iron-sulfur</keyword>
<dbReference type="GO" id="GO:0000701">
    <property type="term" value="F:purine-specific mismatch base pair DNA N-glycosylase activity"/>
    <property type="evidence" value="ECO:0007669"/>
    <property type="project" value="UniProtKB-EC"/>
</dbReference>
<dbReference type="GO" id="GO:0046872">
    <property type="term" value="F:metal ion binding"/>
    <property type="evidence" value="ECO:0007669"/>
    <property type="project" value="UniProtKB-KW"/>
</dbReference>
<evidence type="ECO:0000256" key="3">
    <source>
        <dbReference type="ARBA" id="ARBA00008343"/>
    </source>
</evidence>
<dbReference type="Pfam" id="PF00730">
    <property type="entry name" value="HhH-GPD"/>
    <property type="match status" value="1"/>
</dbReference>
<dbReference type="GO" id="GO:0034039">
    <property type="term" value="F:8-oxo-7,8-dihydroguanine DNA N-glycosylase activity"/>
    <property type="evidence" value="ECO:0007669"/>
    <property type="project" value="TreeGrafter"/>
</dbReference>
<evidence type="ECO:0000256" key="6">
    <source>
        <dbReference type="ARBA" id="ARBA00022485"/>
    </source>
</evidence>
<dbReference type="EC" id="3.2.2.31" evidence="4"/>
<evidence type="ECO:0000256" key="13">
    <source>
        <dbReference type="ARBA" id="ARBA00023295"/>
    </source>
</evidence>
<keyword evidence="7" id="KW-0479">Metal-binding</keyword>
<feature type="domain" description="HhH-GPD" evidence="14">
    <location>
        <begin position="43"/>
        <end position="194"/>
    </location>
</feature>
<organism evidence="15 16">
    <name type="scientific">Nocardia cyriacigeorgica</name>
    <dbReference type="NCBI Taxonomy" id="135487"/>
    <lineage>
        <taxon>Bacteria</taxon>
        <taxon>Bacillati</taxon>
        <taxon>Actinomycetota</taxon>
        <taxon>Actinomycetes</taxon>
        <taxon>Mycobacteriales</taxon>
        <taxon>Nocardiaceae</taxon>
        <taxon>Nocardia</taxon>
    </lineage>
</organism>
<keyword evidence="13" id="KW-0326">Glycosidase</keyword>
<dbReference type="RefSeq" id="WP_138447635.1">
    <property type="nucleotide sequence ID" value="NZ_VBUT01000004.1"/>
</dbReference>
<comment type="similarity">
    <text evidence="3">Belongs to the Nth/MutY family.</text>
</comment>
<evidence type="ECO:0000313" key="15">
    <source>
        <dbReference type="EMBL" id="TLF78249.1"/>
    </source>
</evidence>
<keyword evidence="12" id="KW-0234">DNA repair</keyword>
<dbReference type="GO" id="GO:0006298">
    <property type="term" value="P:mismatch repair"/>
    <property type="evidence" value="ECO:0007669"/>
    <property type="project" value="TreeGrafter"/>
</dbReference>
<sequence>MRTSETGAVDHDALLDWYRVTARDLPWRRPGVSAWQILMSEIMLQQTPVARVEPIWREWVARWPVPSAMAASSQAEVLRAWGKLGYPRRALRLHECARVLASEHGDRVPEDVEVLLGLPGIGDYTARAVACFAYGQRVPVVDTNVRRVVARAVHGRADAGNPSARDLRETEALLPASVPRAATFSAALMELGALICTARSPGCDDCPLPRCAWNEAGRPAAQVVRRTQKYEGTDRQARGRLMDVLRAASGPVERIRLDMAWTRDPGQRDRALDSLLVDGLIEQTADGLFALAGEAGHREPGS</sequence>
<evidence type="ECO:0000256" key="12">
    <source>
        <dbReference type="ARBA" id="ARBA00023204"/>
    </source>
</evidence>
<comment type="caution">
    <text evidence="15">The sequence shown here is derived from an EMBL/GenBank/DDBJ whole genome shotgun (WGS) entry which is preliminary data.</text>
</comment>
<evidence type="ECO:0000256" key="10">
    <source>
        <dbReference type="ARBA" id="ARBA00023004"/>
    </source>
</evidence>
<dbReference type="PANTHER" id="PTHR42944:SF1">
    <property type="entry name" value="ADENINE DNA GLYCOSYLASE"/>
    <property type="match status" value="1"/>
</dbReference>
<evidence type="ECO:0000256" key="4">
    <source>
        <dbReference type="ARBA" id="ARBA00012045"/>
    </source>
</evidence>
<dbReference type="Gene3D" id="1.10.1670.10">
    <property type="entry name" value="Helix-hairpin-Helix base-excision DNA repair enzymes (C-terminal)"/>
    <property type="match status" value="1"/>
</dbReference>
<dbReference type="Gene3D" id="1.10.340.30">
    <property type="entry name" value="Hypothetical protein, domain 2"/>
    <property type="match status" value="1"/>
</dbReference>
<keyword evidence="9" id="KW-0378">Hydrolase</keyword>
<keyword evidence="6" id="KW-0004">4Fe-4S</keyword>
<dbReference type="SUPFAM" id="SSF48150">
    <property type="entry name" value="DNA-glycosylase"/>
    <property type="match status" value="1"/>
</dbReference>
<dbReference type="PANTHER" id="PTHR42944">
    <property type="entry name" value="ADENINE DNA GLYCOSYLASE"/>
    <property type="match status" value="1"/>
</dbReference>
<protein>
    <recommendedName>
        <fullName evidence="5">Adenine DNA glycosylase</fullName>
        <ecNumber evidence="4">3.2.2.31</ecNumber>
    </recommendedName>
</protein>